<dbReference type="InterPro" id="IPR010916">
    <property type="entry name" value="TonB_box_CS"/>
</dbReference>
<dbReference type="PANTHER" id="PTHR34387:SF1">
    <property type="entry name" value="PERIPLASMIC IMMUNOGENIC PROTEIN"/>
    <property type="match status" value="1"/>
</dbReference>
<organism evidence="1">
    <name type="scientific">hydrothermal vent metagenome</name>
    <dbReference type="NCBI Taxonomy" id="652676"/>
    <lineage>
        <taxon>unclassified sequences</taxon>
        <taxon>metagenomes</taxon>
        <taxon>ecological metagenomes</taxon>
    </lineage>
</organism>
<dbReference type="Gene3D" id="3.30.70.2970">
    <property type="entry name" value="Protein of unknown function (DUF541), domain 2"/>
    <property type="match status" value="1"/>
</dbReference>
<dbReference type="EMBL" id="UOEV01000036">
    <property type="protein sequence ID" value="VAW32318.1"/>
    <property type="molecule type" value="Genomic_DNA"/>
</dbReference>
<dbReference type="PROSITE" id="PS00430">
    <property type="entry name" value="TONB_DEPENDENT_REC_1"/>
    <property type="match status" value="1"/>
</dbReference>
<evidence type="ECO:0000313" key="1">
    <source>
        <dbReference type="EMBL" id="VAW32318.1"/>
    </source>
</evidence>
<gene>
    <name evidence="1" type="ORF">MNBD_CPR01-58</name>
</gene>
<protein>
    <recommendedName>
        <fullName evidence="2">26 kDa periplasmic immunogenic protein</fullName>
    </recommendedName>
</protein>
<name>A0A3B0UNC1_9ZZZZ</name>
<dbReference type="InterPro" id="IPR052022">
    <property type="entry name" value="26kDa_periplasmic_antigen"/>
</dbReference>
<proteinExistence type="predicted"/>
<reference evidence="1" key="1">
    <citation type="submission" date="2018-06" db="EMBL/GenBank/DDBJ databases">
        <authorList>
            <person name="Zhirakovskaya E."/>
        </authorList>
    </citation>
    <scope>NUCLEOTIDE SEQUENCE</scope>
</reference>
<sequence length="262" mass="28590">MMTENFSKEITQRSKFIRIAFVTALAMLSFFLLAETVLIVRKTVSYSAQATNTIVVTGNGKAYAVPDTATVSYTITKVEPKVSDAQTDVTKIENKALDVLKKYGVTNKDVRTTNYSIAPNFIYRPCVKGYCYPTKKDGYKVSQTVSLKIHKLSIVGSVVGALGNIGVSNLSGPNFVVDDPTSIKNEARAEAIGKAKTQAEKLAKLLGVHIVRIVNYNETYYANHPAVYGVRPGAETGTSTKLNIPAGQNEYTVNVSITYEIR</sequence>
<dbReference type="PANTHER" id="PTHR34387">
    <property type="entry name" value="SLR1258 PROTEIN"/>
    <property type="match status" value="1"/>
</dbReference>
<dbReference type="Pfam" id="PF04402">
    <property type="entry name" value="SIMPL"/>
    <property type="match status" value="1"/>
</dbReference>
<dbReference type="AlphaFoldDB" id="A0A3B0UNC1"/>
<dbReference type="Gene3D" id="3.30.110.170">
    <property type="entry name" value="Protein of unknown function (DUF541), domain 1"/>
    <property type="match status" value="1"/>
</dbReference>
<dbReference type="InterPro" id="IPR007497">
    <property type="entry name" value="SIMPL/DUF541"/>
</dbReference>
<evidence type="ECO:0008006" key="2">
    <source>
        <dbReference type="Google" id="ProtNLM"/>
    </source>
</evidence>
<dbReference type="GO" id="GO:0006974">
    <property type="term" value="P:DNA damage response"/>
    <property type="evidence" value="ECO:0007669"/>
    <property type="project" value="TreeGrafter"/>
</dbReference>
<accession>A0A3B0UNC1</accession>